<name>A0ABQ2LNM5_9MICC</name>
<comment type="caution">
    <text evidence="4">The sequence shown here is derived from an EMBL/GenBank/DDBJ whole genome shotgun (WGS) entry which is preliminary data.</text>
</comment>
<keyword evidence="2" id="KW-1133">Transmembrane helix</keyword>
<evidence type="ECO:0000259" key="3">
    <source>
        <dbReference type="Pfam" id="PF01882"/>
    </source>
</evidence>
<accession>A0ABQ2LNM5</accession>
<feature type="compositionally biased region" description="Low complexity" evidence="1">
    <location>
        <begin position="23"/>
        <end position="41"/>
    </location>
</feature>
<keyword evidence="2" id="KW-0472">Membrane</keyword>
<sequence length="478" mass="52176">MSTQSSPETRRSRRSQTSPAEQGSPAARRSATAPSRRGSAPTAIPRQKGPSKSSERASKAAVQLQDRWRRLRETTAVTTEPAREAATGWWGKNVQPVLEVISPLGWLVLVITVGSWIVGLVFGWAEAIVAGLVGVFLLLLAIGFILGRSSYKVDLDLARSRVAVGDRAVGAIEVTNTADRALMPAAMELPVGRATAVFQLPRMRPGAVHEDLFTIPTHRRAVITVGPVRSVRQDPLALLRRQLKWTEPEELYVHPRTVALQGSSAGFIRDLEGLPTRDLSSADVSFHALRDYVPGDDRRHIHWKTVARTNKLMVRQFEETRRAHLAIALSTSTSEYATENDFELAISVASSIGLEAFKEQRNLSIRTHAGPVHTETGRNMLDDMTRIEGKPLRKTSVDVARETADHVPNASVFFLITGDQPTAGDLRKATNHVPPGVRAFAIRCAHGLETQRANIGDLTVVSIGDLQDLGLALRKAAA</sequence>
<dbReference type="Pfam" id="PF01882">
    <property type="entry name" value="DUF58"/>
    <property type="match status" value="1"/>
</dbReference>
<dbReference type="Proteomes" id="UP000642509">
    <property type="component" value="Unassembled WGS sequence"/>
</dbReference>
<feature type="region of interest" description="Disordered" evidence="1">
    <location>
        <begin position="1"/>
        <end position="59"/>
    </location>
</feature>
<keyword evidence="5" id="KW-1185">Reference proteome</keyword>
<organism evidence="4 5">
    <name type="scientific">Citricoccus zhacaiensis</name>
    <dbReference type="NCBI Taxonomy" id="489142"/>
    <lineage>
        <taxon>Bacteria</taxon>
        <taxon>Bacillati</taxon>
        <taxon>Actinomycetota</taxon>
        <taxon>Actinomycetes</taxon>
        <taxon>Micrococcales</taxon>
        <taxon>Micrococcaceae</taxon>
        <taxon>Citricoccus</taxon>
    </lineage>
</organism>
<feature type="domain" description="DUF58" evidence="3">
    <location>
        <begin position="289"/>
        <end position="460"/>
    </location>
</feature>
<dbReference type="PANTHER" id="PTHR34351:SF2">
    <property type="entry name" value="DUF58 DOMAIN-CONTAINING PROTEIN"/>
    <property type="match status" value="1"/>
</dbReference>
<dbReference type="PANTHER" id="PTHR34351">
    <property type="entry name" value="SLR1927 PROTEIN-RELATED"/>
    <property type="match status" value="1"/>
</dbReference>
<reference evidence="5" key="1">
    <citation type="journal article" date="2019" name="Int. J. Syst. Evol. Microbiol.">
        <title>The Global Catalogue of Microorganisms (GCM) 10K type strain sequencing project: providing services to taxonomists for standard genome sequencing and annotation.</title>
        <authorList>
            <consortium name="The Broad Institute Genomics Platform"/>
            <consortium name="The Broad Institute Genome Sequencing Center for Infectious Disease"/>
            <person name="Wu L."/>
            <person name="Ma J."/>
        </authorList>
    </citation>
    <scope>NUCLEOTIDE SEQUENCE [LARGE SCALE GENOMIC DNA]</scope>
    <source>
        <strain evidence="5">CGMCC 1.7064</strain>
    </source>
</reference>
<feature type="transmembrane region" description="Helical" evidence="2">
    <location>
        <begin position="128"/>
        <end position="147"/>
    </location>
</feature>
<evidence type="ECO:0000313" key="5">
    <source>
        <dbReference type="Proteomes" id="UP000642509"/>
    </source>
</evidence>
<evidence type="ECO:0000256" key="2">
    <source>
        <dbReference type="SAM" id="Phobius"/>
    </source>
</evidence>
<dbReference type="EMBL" id="BMLQ01000001">
    <property type="protein sequence ID" value="GGO40947.1"/>
    <property type="molecule type" value="Genomic_DNA"/>
</dbReference>
<dbReference type="RefSeq" id="WP_229672087.1">
    <property type="nucleotide sequence ID" value="NZ_BAAAOU010000003.1"/>
</dbReference>
<proteinExistence type="predicted"/>
<keyword evidence="2" id="KW-0812">Transmembrane</keyword>
<feature type="transmembrane region" description="Helical" evidence="2">
    <location>
        <begin position="100"/>
        <end position="122"/>
    </location>
</feature>
<evidence type="ECO:0000313" key="4">
    <source>
        <dbReference type="EMBL" id="GGO40947.1"/>
    </source>
</evidence>
<protein>
    <recommendedName>
        <fullName evidence="3">DUF58 domain-containing protein</fullName>
    </recommendedName>
</protein>
<dbReference type="InterPro" id="IPR002881">
    <property type="entry name" value="DUF58"/>
</dbReference>
<evidence type="ECO:0000256" key="1">
    <source>
        <dbReference type="SAM" id="MobiDB-lite"/>
    </source>
</evidence>
<gene>
    <name evidence="4" type="ORF">GCM10010977_04080</name>
</gene>